<protein>
    <submittedName>
        <fullName evidence="2">Uncharacterized protein</fullName>
    </submittedName>
</protein>
<accession>A0A9D0ZNR0</accession>
<evidence type="ECO:0000313" key="2">
    <source>
        <dbReference type="EMBL" id="HIQ83892.1"/>
    </source>
</evidence>
<comment type="caution">
    <text evidence="2">The sequence shown here is derived from an EMBL/GenBank/DDBJ whole genome shotgun (WGS) entry which is preliminary data.</text>
</comment>
<keyword evidence="1" id="KW-1133">Transmembrane helix</keyword>
<keyword evidence="1" id="KW-0812">Transmembrane</keyword>
<evidence type="ECO:0000256" key="1">
    <source>
        <dbReference type="SAM" id="Phobius"/>
    </source>
</evidence>
<name>A0A9D0ZNR0_9FIRM</name>
<evidence type="ECO:0000313" key="3">
    <source>
        <dbReference type="Proteomes" id="UP000824260"/>
    </source>
</evidence>
<keyword evidence="1" id="KW-0472">Membrane</keyword>
<dbReference type="Proteomes" id="UP000824260">
    <property type="component" value="Unassembled WGS sequence"/>
</dbReference>
<reference evidence="2" key="2">
    <citation type="journal article" date="2021" name="PeerJ">
        <title>Extensive microbial diversity within the chicken gut microbiome revealed by metagenomics and culture.</title>
        <authorList>
            <person name="Gilroy R."/>
            <person name="Ravi A."/>
            <person name="Getino M."/>
            <person name="Pursley I."/>
            <person name="Horton D.L."/>
            <person name="Alikhan N.F."/>
            <person name="Baker D."/>
            <person name="Gharbi K."/>
            <person name="Hall N."/>
            <person name="Watson M."/>
            <person name="Adriaenssens E.M."/>
            <person name="Foster-Nyarko E."/>
            <person name="Jarju S."/>
            <person name="Secka A."/>
            <person name="Antonio M."/>
            <person name="Oren A."/>
            <person name="Chaudhuri R.R."/>
            <person name="La Ragione R."/>
            <person name="Hildebrand F."/>
            <person name="Pallen M.J."/>
        </authorList>
    </citation>
    <scope>NUCLEOTIDE SEQUENCE</scope>
    <source>
        <strain evidence="2">ChiSjej6B24-2974</strain>
    </source>
</reference>
<proteinExistence type="predicted"/>
<sequence length="173" mass="20239">MEQRLTGQKLKFWQGCLLVVLVALFLFAAQFVLTFLQYTLTYFRILDATTAYTISSIAYWLFGGLLGLKFLRDYVLNYLYTANTKQLRVERIYGPGRPRFFEDVYFSRLKALGEVEEMKKRFSGAKILRATLRRDKLPVKALAYDSTEGMKILLFQPNDELWAHLQAVLREKK</sequence>
<organism evidence="2 3">
    <name type="scientific">Candidatus Pullichristensenella stercorigallinarum</name>
    <dbReference type="NCBI Taxonomy" id="2840909"/>
    <lineage>
        <taxon>Bacteria</taxon>
        <taxon>Bacillati</taxon>
        <taxon>Bacillota</taxon>
        <taxon>Clostridia</taxon>
        <taxon>Candidatus Pullichristensenella</taxon>
    </lineage>
</organism>
<feature type="transmembrane region" description="Helical" evidence="1">
    <location>
        <begin position="12"/>
        <end position="38"/>
    </location>
</feature>
<feature type="transmembrane region" description="Helical" evidence="1">
    <location>
        <begin position="50"/>
        <end position="71"/>
    </location>
</feature>
<dbReference type="AlphaFoldDB" id="A0A9D0ZNR0"/>
<dbReference type="EMBL" id="DVFZ01000116">
    <property type="protein sequence ID" value="HIQ83892.1"/>
    <property type="molecule type" value="Genomic_DNA"/>
</dbReference>
<reference evidence="2" key="1">
    <citation type="submission" date="2020-10" db="EMBL/GenBank/DDBJ databases">
        <authorList>
            <person name="Gilroy R."/>
        </authorList>
    </citation>
    <scope>NUCLEOTIDE SEQUENCE</scope>
    <source>
        <strain evidence="2">ChiSjej6B24-2974</strain>
    </source>
</reference>
<gene>
    <name evidence="2" type="ORF">IAA52_12440</name>
</gene>